<proteinExistence type="predicted"/>
<dbReference type="InParanoid" id="H0ECM4"/>
<comment type="caution">
    <text evidence="1">The sequence shown here is derived from an EMBL/GenBank/DDBJ whole genome shotgun (WGS) entry which is preliminary data.</text>
</comment>
<evidence type="ECO:0000313" key="1">
    <source>
        <dbReference type="EMBL" id="EHL03528.1"/>
    </source>
</evidence>
<evidence type="ECO:0000313" key="2">
    <source>
        <dbReference type="Proteomes" id="UP000005446"/>
    </source>
</evidence>
<dbReference type="AlphaFoldDB" id="H0ECM4"/>
<name>H0ECM4_GLAL7</name>
<dbReference type="OrthoDB" id="5229512at2759"/>
<dbReference type="Proteomes" id="UP000005446">
    <property type="component" value="Unassembled WGS sequence"/>
</dbReference>
<sequence>MTGLTNDVNVAIYDSKSNVGEPKTSSVLRKLDIVLRESFITHSRKRTGEEDKLWVYLKQLCKDPYLESVTLKTRSEGWYDLLPSERMKHEKDVSFLLNN</sequence>
<protein>
    <submittedName>
        <fullName evidence="1">Uncharacterized protein</fullName>
    </submittedName>
</protein>
<dbReference type="HOGENOM" id="CLU_2320625_0_0_1"/>
<dbReference type="EMBL" id="AGUE01000006">
    <property type="protein sequence ID" value="EHL03528.1"/>
    <property type="molecule type" value="Genomic_DNA"/>
</dbReference>
<reference evidence="1 2" key="1">
    <citation type="journal article" date="2012" name="Eukaryot. Cell">
        <title>Genome sequence of the fungus Glarea lozoyensis: the first genome sequence of a species from the Helotiaceae family.</title>
        <authorList>
            <person name="Youssar L."/>
            <person name="Gruening B.A."/>
            <person name="Erxleben A."/>
            <person name="Guenther S."/>
            <person name="Huettel W."/>
        </authorList>
    </citation>
    <scope>NUCLEOTIDE SEQUENCE [LARGE SCALE GENOMIC DNA]</scope>
    <source>
        <strain evidence="2">ATCC 74030 / MF5533</strain>
    </source>
</reference>
<accession>H0ECM4</accession>
<organism evidence="1 2">
    <name type="scientific">Glarea lozoyensis (strain ATCC 74030 / MF5533)</name>
    <dbReference type="NCBI Taxonomy" id="1104152"/>
    <lineage>
        <taxon>Eukaryota</taxon>
        <taxon>Fungi</taxon>
        <taxon>Dikarya</taxon>
        <taxon>Ascomycota</taxon>
        <taxon>Pezizomycotina</taxon>
        <taxon>Leotiomycetes</taxon>
        <taxon>Helotiales</taxon>
        <taxon>Helotiaceae</taxon>
        <taxon>Glarea</taxon>
    </lineage>
</organism>
<keyword evidence="2" id="KW-1185">Reference proteome</keyword>
<gene>
    <name evidence="1" type="ORF">M7I_0167</name>
</gene>